<evidence type="ECO:0000313" key="1">
    <source>
        <dbReference type="EMBL" id="KFE72240.1"/>
    </source>
</evidence>
<dbReference type="STRING" id="394096.DB31_0502"/>
<keyword evidence="2" id="KW-1185">Reference proteome</keyword>
<dbReference type="AlphaFoldDB" id="A0A085WX27"/>
<organism evidence="1 2">
    <name type="scientific">Hyalangium minutum</name>
    <dbReference type="NCBI Taxonomy" id="394096"/>
    <lineage>
        <taxon>Bacteria</taxon>
        <taxon>Pseudomonadati</taxon>
        <taxon>Myxococcota</taxon>
        <taxon>Myxococcia</taxon>
        <taxon>Myxococcales</taxon>
        <taxon>Cystobacterineae</taxon>
        <taxon>Archangiaceae</taxon>
        <taxon>Hyalangium</taxon>
    </lineage>
</organism>
<gene>
    <name evidence="1" type="ORF">DB31_0502</name>
</gene>
<proteinExistence type="predicted"/>
<protein>
    <submittedName>
        <fullName evidence="1">Uncharacterized protein</fullName>
    </submittedName>
</protein>
<dbReference type="RefSeq" id="WP_240486486.1">
    <property type="nucleotide sequence ID" value="NZ_JMCB01000001.1"/>
</dbReference>
<dbReference type="PATRIC" id="fig|394096.3.peg.497"/>
<accession>A0A085WX27</accession>
<reference evidence="1" key="1">
    <citation type="submission" date="2014-04" db="EMBL/GenBank/DDBJ databases">
        <title>Genome assembly of Hyalangium minutum DSM 14724.</title>
        <authorList>
            <person name="Sharma G."/>
            <person name="Subramanian S."/>
        </authorList>
    </citation>
    <scope>NUCLEOTIDE SEQUENCE [LARGE SCALE GENOMIC DNA]</scope>
    <source>
        <strain evidence="1">DSM 14724</strain>
    </source>
</reference>
<dbReference type="EMBL" id="JMCB01000001">
    <property type="protein sequence ID" value="KFE72240.1"/>
    <property type="molecule type" value="Genomic_DNA"/>
</dbReference>
<name>A0A085WX27_9BACT</name>
<comment type="caution">
    <text evidence="1">The sequence shown here is derived from an EMBL/GenBank/DDBJ whole genome shotgun (WGS) entry which is preliminary data.</text>
</comment>
<evidence type="ECO:0000313" key="2">
    <source>
        <dbReference type="Proteomes" id="UP000028725"/>
    </source>
</evidence>
<sequence>MLPFLLLLALTQADAERTVSPVGGTYAAGVSALAAQRMALAERWLQPKVDRKAVRDEARTIVREAITRHILPAWFGTPWEFYGDSQTPGTGSIACGYLVSTVLKDAGFRVERVRMAQQSAENIVKTLVPPAKTWRFRNRPVSEVILRVKGAGAGLYLVGLDYHVGFLWNDGEQVWMCHASYLGDAKVLCEDALTSPAMESRYHIVGRLLEDGMIDAWLNGQKLLTVTP</sequence>
<dbReference type="Proteomes" id="UP000028725">
    <property type="component" value="Unassembled WGS sequence"/>
</dbReference>